<evidence type="ECO:0000256" key="1">
    <source>
        <dbReference type="SAM" id="MobiDB-lite"/>
    </source>
</evidence>
<keyword evidence="3" id="KW-0732">Signal</keyword>
<gene>
    <name evidence="4" type="ORF">B0I36DRAFT_366129</name>
</gene>
<keyword evidence="2" id="KW-0812">Transmembrane</keyword>
<dbReference type="AlphaFoldDB" id="A0A9P8Y151"/>
<organism evidence="4 5">
    <name type="scientific">Microdochium trichocladiopsis</name>
    <dbReference type="NCBI Taxonomy" id="1682393"/>
    <lineage>
        <taxon>Eukaryota</taxon>
        <taxon>Fungi</taxon>
        <taxon>Dikarya</taxon>
        <taxon>Ascomycota</taxon>
        <taxon>Pezizomycotina</taxon>
        <taxon>Sordariomycetes</taxon>
        <taxon>Xylariomycetidae</taxon>
        <taxon>Xylariales</taxon>
        <taxon>Microdochiaceae</taxon>
        <taxon>Microdochium</taxon>
    </lineage>
</organism>
<feature type="transmembrane region" description="Helical" evidence="2">
    <location>
        <begin position="191"/>
        <end position="214"/>
    </location>
</feature>
<comment type="caution">
    <text evidence="4">The sequence shown here is derived from an EMBL/GenBank/DDBJ whole genome shotgun (WGS) entry which is preliminary data.</text>
</comment>
<dbReference type="OrthoDB" id="3630276at2759"/>
<evidence type="ECO:0000313" key="5">
    <source>
        <dbReference type="Proteomes" id="UP000756346"/>
    </source>
</evidence>
<feature type="signal peptide" evidence="3">
    <location>
        <begin position="1"/>
        <end position="22"/>
    </location>
</feature>
<dbReference type="GeneID" id="70188790"/>
<keyword evidence="2" id="KW-0472">Membrane</keyword>
<name>A0A9P8Y151_9PEZI</name>
<keyword evidence="2" id="KW-1133">Transmembrane helix</keyword>
<accession>A0A9P8Y151</accession>
<evidence type="ECO:0000313" key="4">
    <source>
        <dbReference type="EMBL" id="KAH7026585.1"/>
    </source>
</evidence>
<evidence type="ECO:0008006" key="6">
    <source>
        <dbReference type="Google" id="ProtNLM"/>
    </source>
</evidence>
<dbReference type="RefSeq" id="XP_046009802.1">
    <property type="nucleotide sequence ID" value="XM_046159244.1"/>
</dbReference>
<reference evidence="4" key="1">
    <citation type="journal article" date="2021" name="Nat. Commun.">
        <title>Genetic determinants of endophytism in the Arabidopsis root mycobiome.</title>
        <authorList>
            <person name="Mesny F."/>
            <person name="Miyauchi S."/>
            <person name="Thiergart T."/>
            <person name="Pickel B."/>
            <person name="Atanasova L."/>
            <person name="Karlsson M."/>
            <person name="Huettel B."/>
            <person name="Barry K.W."/>
            <person name="Haridas S."/>
            <person name="Chen C."/>
            <person name="Bauer D."/>
            <person name="Andreopoulos W."/>
            <person name="Pangilinan J."/>
            <person name="LaButti K."/>
            <person name="Riley R."/>
            <person name="Lipzen A."/>
            <person name="Clum A."/>
            <person name="Drula E."/>
            <person name="Henrissat B."/>
            <person name="Kohler A."/>
            <person name="Grigoriev I.V."/>
            <person name="Martin F.M."/>
            <person name="Hacquard S."/>
        </authorList>
    </citation>
    <scope>NUCLEOTIDE SEQUENCE</scope>
    <source>
        <strain evidence="4">MPI-CAGE-CH-0230</strain>
    </source>
</reference>
<sequence>MYQLGRTALSFGLLALFSVANASPDRAECLLARSDELAAMAACGDAAKLSLCLASVPKDATVSVVTQCFFDAGCSTEDTAIGAGLVLKQCEQGLEGAELRIRGLESMPYITDAPVLAARADSNFVPSIQCSTDTTITITTCTSVVNGAQTSRTCFPTPMVTQVCDSANVCMKDQKGIDICMVRRNMPTTDGLVITIFLLVVFVTGCGTMIFLCCKDSREQKRIRAQHEAAQIAKSNKMAAAASAPPPAAPAAHGQDPFTDPSAQH</sequence>
<feature type="region of interest" description="Disordered" evidence="1">
    <location>
        <begin position="234"/>
        <end position="265"/>
    </location>
</feature>
<dbReference type="Proteomes" id="UP000756346">
    <property type="component" value="Unassembled WGS sequence"/>
</dbReference>
<keyword evidence="5" id="KW-1185">Reference proteome</keyword>
<feature type="chain" id="PRO_5040415883" description="Extracellular membrane protein CFEM domain-containing protein" evidence="3">
    <location>
        <begin position="23"/>
        <end position="265"/>
    </location>
</feature>
<evidence type="ECO:0000256" key="3">
    <source>
        <dbReference type="SAM" id="SignalP"/>
    </source>
</evidence>
<protein>
    <recommendedName>
        <fullName evidence="6">Extracellular membrane protein CFEM domain-containing protein</fullName>
    </recommendedName>
</protein>
<evidence type="ECO:0000256" key="2">
    <source>
        <dbReference type="SAM" id="Phobius"/>
    </source>
</evidence>
<dbReference type="EMBL" id="JAGTJQ010000008">
    <property type="protein sequence ID" value="KAH7026585.1"/>
    <property type="molecule type" value="Genomic_DNA"/>
</dbReference>
<proteinExistence type="predicted"/>